<name>A0ACC2Z3V1_9PEZI</name>
<comment type="caution">
    <text evidence="1">The sequence shown here is derived from an EMBL/GenBank/DDBJ whole genome shotgun (WGS) entry which is preliminary data.</text>
</comment>
<evidence type="ECO:0000313" key="2">
    <source>
        <dbReference type="Proteomes" id="UP001172680"/>
    </source>
</evidence>
<reference evidence="1" key="1">
    <citation type="submission" date="2022-10" db="EMBL/GenBank/DDBJ databases">
        <title>Culturing micro-colonial fungi from biological soil crusts in the Mojave desert and describing Neophaeococcomyces mojavensis, and introducing the new genera and species Taxawa tesnikishii.</title>
        <authorList>
            <person name="Kurbessoian T."/>
            <person name="Stajich J.E."/>
        </authorList>
    </citation>
    <scope>NUCLEOTIDE SEQUENCE</scope>
    <source>
        <strain evidence="1">JES_115</strain>
    </source>
</reference>
<evidence type="ECO:0000313" key="1">
    <source>
        <dbReference type="EMBL" id="KAJ9642290.1"/>
    </source>
</evidence>
<dbReference type="EMBL" id="JAPDRP010000013">
    <property type="protein sequence ID" value="KAJ9642290.1"/>
    <property type="molecule type" value="Genomic_DNA"/>
</dbReference>
<protein>
    <submittedName>
        <fullName evidence="1">Uncharacterized protein</fullName>
    </submittedName>
</protein>
<dbReference type="Proteomes" id="UP001172680">
    <property type="component" value="Unassembled WGS sequence"/>
</dbReference>
<proteinExistence type="predicted"/>
<organism evidence="1 2">
    <name type="scientific">Coniosporium tulheliwenetii</name>
    <dbReference type="NCBI Taxonomy" id="3383036"/>
    <lineage>
        <taxon>Eukaryota</taxon>
        <taxon>Fungi</taxon>
        <taxon>Dikarya</taxon>
        <taxon>Ascomycota</taxon>
        <taxon>Pezizomycotina</taxon>
        <taxon>Dothideomycetes</taxon>
        <taxon>Dothideomycetes incertae sedis</taxon>
        <taxon>Coniosporium</taxon>
    </lineage>
</organism>
<keyword evidence="2" id="KW-1185">Reference proteome</keyword>
<accession>A0ACC2Z3V1</accession>
<sequence length="175" mass="19641">MVEVIQNMQRDANREFVPVTADCMTAAYEQCVAEFYVQCLQRPIEIRVGTGMRSTSSTNGLVQWLTTSAHFGGNVKVTASKQELVPLPLRKLLLQCFVDAAGLGNGGELLADVLPYARRAAATQNEHALDTIFPEIRAIRERMKNQIERLNRIHGLESQRPYNELQTVLRQKDAV</sequence>
<gene>
    <name evidence="1" type="ORF">H2199_004670</name>
</gene>